<organism evidence="2 3">
    <name type="scientific">Flagellimonas lutimaris</name>
    <dbReference type="NCBI Taxonomy" id="475082"/>
    <lineage>
        <taxon>Bacteria</taxon>
        <taxon>Pseudomonadati</taxon>
        <taxon>Bacteroidota</taxon>
        <taxon>Flavobacteriia</taxon>
        <taxon>Flavobacteriales</taxon>
        <taxon>Flavobacteriaceae</taxon>
        <taxon>Flagellimonas</taxon>
    </lineage>
</organism>
<feature type="signal peptide" evidence="1">
    <location>
        <begin position="1"/>
        <end position="19"/>
    </location>
</feature>
<evidence type="ECO:0000313" key="3">
    <source>
        <dbReference type="Proteomes" id="UP000266067"/>
    </source>
</evidence>
<feature type="chain" id="PRO_5017424378" evidence="1">
    <location>
        <begin position="20"/>
        <end position="254"/>
    </location>
</feature>
<keyword evidence="1" id="KW-0732">Signal</keyword>
<dbReference type="AlphaFoldDB" id="A0A3A1N3Q6"/>
<dbReference type="Proteomes" id="UP000266067">
    <property type="component" value="Unassembled WGS sequence"/>
</dbReference>
<protein>
    <submittedName>
        <fullName evidence="2">Uncharacterized protein</fullName>
    </submittedName>
</protein>
<evidence type="ECO:0000313" key="2">
    <source>
        <dbReference type="EMBL" id="RIV30547.1"/>
    </source>
</evidence>
<evidence type="ECO:0000256" key="1">
    <source>
        <dbReference type="SAM" id="SignalP"/>
    </source>
</evidence>
<reference evidence="2 3" key="1">
    <citation type="submission" date="2018-08" db="EMBL/GenBank/DDBJ databases">
        <title>Proposal of Muricauda 72 sp.nov. and Muricauda NH166 sp.nov., isolated from seawater.</title>
        <authorList>
            <person name="Cheng H."/>
            <person name="Wu Y.-H."/>
            <person name="Guo L.-L."/>
            <person name="Xu X.-W."/>
        </authorList>
    </citation>
    <scope>NUCLEOTIDE SEQUENCE [LARGE SCALE GENOMIC DNA]</scope>
    <source>
        <strain evidence="2 3">KCTC 22173</strain>
    </source>
</reference>
<dbReference type="RefSeq" id="WP_119609292.1">
    <property type="nucleotide sequence ID" value="NZ_QXFH01000077.1"/>
</dbReference>
<sequence length="254" mass="27841">MKKSILTLILFSICINVFATETKLMVRAKAKDAKFVGSSLGGAHVIIRNTLNGEILAEGNTVGSTGNTNLIMKSAHERYTQLSDDKTAGFLAVVDIDVPTFVRVEVFSPINKKNAQVHASTELWLIPGKDILGDGVVVEISGFVIDILKPNTHQYIALESVPKSGLQIEANIVMMCGCPIQKDGIWDSNLMEVKAMVHKDGESFGEVTLDNPKQNTFEGRLQITEAGYYQITVYAYNSKTGNTGVEKINYIIRE</sequence>
<proteinExistence type="predicted"/>
<dbReference type="EMBL" id="QXFH01000077">
    <property type="protein sequence ID" value="RIV30547.1"/>
    <property type="molecule type" value="Genomic_DNA"/>
</dbReference>
<keyword evidence="3" id="KW-1185">Reference proteome</keyword>
<comment type="caution">
    <text evidence="2">The sequence shown here is derived from an EMBL/GenBank/DDBJ whole genome shotgun (WGS) entry which is preliminary data.</text>
</comment>
<name>A0A3A1N3Q6_9FLAO</name>
<gene>
    <name evidence="2" type="ORF">D2V08_15775</name>
</gene>
<accession>A0A3A1N3Q6</accession>
<dbReference type="OrthoDB" id="9770889at2"/>